<reference evidence="2 3" key="1">
    <citation type="submission" date="2018-03" db="EMBL/GenBank/DDBJ databases">
        <title>Genomic Encyclopedia of Archaeal and Bacterial Type Strains, Phase II (KMG-II): from individual species to whole genera.</title>
        <authorList>
            <person name="Goeker M."/>
        </authorList>
    </citation>
    <scope>NUCLEOTIDE SEQUENCE [LARGE SCALE GENOMIC DNA]</scope>
    <source>
        <strain evidence="2 3">DSM 100212</strain>
    </source>
</reference>
<organism evidence="2 3">
    <name type="scientific">Donghicola tyrosinivorans</name>
    <dbReference type="NCBI Taxonomy" id="1652492"/>
    <lineage>
        <taxon>Bacteria</taxon>
        <taxon>Pseudomonadati</taxon>
        <taxon>Pseudomonadota</taxon>
        <taxon>Alphaproteobacteria</taxon>
        <taxon>Rhodobacterales</taxon>
        <taxon>Roseobacteraceae</taxon>
        <taxon>Donghicola</taxon>
    </lineage>
</organism>
<sequence length="514" mass="56008">MVQNLTQQDIDHLKGLVGNSYAEGVGNRDAYYSYLEERGYQYGGLAGGVVREDSLSGRIANAFLAETAAQSGNAINLSTSLEISYDLMVADLNARAAMVAANGYAGLLDAEVHYENHKDVFSEPDYGLGIENWTAAEPLEYYIENYDALGFDNPTQAANEAMAYMMSLDTVAEFFQFQFAVGRMIDFQGATLSSRAELARWQLISQNVALEHAGYIASGTGTPFNTNCFKSDTPIQIWPLDPSIKPRADGTYDEQLVLSKVWEKPICEIRVGDLVVSYDDKDGNLKPGRVLRTFRNEATHILDFWGTGVTPGHAYLCADGVFKDQHVPLMDILRTDGAIMLDDGTLIRAAINCEVGSPEDQFVLAVVGEKQPNGRVKISEARKIRVGTRIILRDGQDTSLLELITANGGQVTNDGLVQTSDGRKLPFRWELSEHLPAPEDYILQCSDVTLEAIYAAGEWESIGTKLSAPLAGQDAPAIDVALGSRPVPNIPPAFADHPDAPAQRSTKVATPFLS</sequence>
<dbReference type="AlphaFoldDB" id="A0A2T0X5M0"/>
<name>A0A2T0X5M0_9RHOB</name>
<evidence type="ECO:0000313" key="2">
    <source>
        <dbReference type="EMBL" id="PRY94226.1"/>
    </source>
</evidence>
<feature type="region of interest" description="Disordered" evidence="1">
    <location>
        <begin position="493"/>
        <end position="514"/>
    </location>
</feature>
<dbReference type="EMBL" id="PVTQ01000001">
    <property type="protein sequence ID" value="PRY94226.1"/>
    <property type="molecule type" value="Genomic_DNA"/>
</dbReference>
<evidence type="ECO:0000313" key="3">
    <source>
        <dbReference type="Proteomes" id="UP000238392"/>
    </source>
</evidence>
<keyword evidence="3" id="KW-1185">Reference proteome</keyword>
<evidence type="ECO:0008006" key="4">
    <source>
        <dbReference type="Google" id="ProtNLM"/>
    </source>
</evidence>
<accession>A0A2T0X5M0</accession>
<evidence type="ECO:0000256" key="1">
    <source>
        <dbReference type="SAM" id="MobiDB-lite"/>
    </source>
</evidence>
<proteinExistence type="predicted"/>
<dbReference type="Proteomes" id="UP000238392">
    <property type="component" value="Unassembled WGS sequence"/>
</dbReference>
<dbReference type="RefSeq" id="WP_211299000.1">
    <property type="nucleotide sequence ID" value="NZ_PVTQ01000001.1"/>
</dbReference>
<feature type="compositionally biased region" description="Polar residues" evidence="1">
    <location>
        <begin position="503"/>
        <end position="514"/>
    </location>
</feature>
<comment type="caution">
    <text evidence="2">The sequence shown here is derived from an EMBL/GenBank/DDBJ whole genome shotgun (WGS) entry which is preliminary data.</text>
</comment>
<protein>
    <recommendedName>
        <fullName evidence="4">Hint domain-containing protein</fullName>
    </recommendedName>
</protein>
<gene>
    <name evidence="2" type="ORF">CLV74_101362</name>
</gene>
<dbReference type="Gene3D" id="2.170.16.10">
    <property type="entry name" value="Hedgehog/Intein (Hint) domain"/>
    <property type="match status" value="1"/>
</dbReference>